<proteinExistence type="predicted"/>
<evidence type="ECO:0000256" key="2">
    <source>
        <dbReference type="ARBA" id="ARBA00022692"/>
    </source>
</evidence>
<dbReference type="EMBL" id="CM007905">
    <property type="protein sequence ID" value="OTF91384.1"/>
    <property type="molecule type" value="Genomic_DNA"/>
</dbReference>
<gene>
    <name evidence="9" type="ORF">HannXRQ_Chr16g0510161</name>
    <name evidence="8" type="ORF">HanXRQr2_Chr16g0737911</name>
</gene>
<reference evidence="9" key="2">
    <citation type="submission" date="2017-02" db="EMBL/GenBank/DDBJ databases">
        <title>Sunflower complete genome.</title>
        <authorList>
            <person name="Langlade N."/>
            <person name="Munos S."/>
        </authorList>
    </citation>
    <scope>NUCLEOTIDE SEQUENCE [LARGE SCALE GENOMIC DNA]</scope>
    <source>
        <tissue evidence="9">Leaves</tissue>
    </source>
</reference>
<organism evidence="9 10">
    <name type="scientific">Helianthus annuus</name>
    <name type="common">Common sunflower</name>
    <dbReference type="NCBI Taxonomy" id="4232"/>
    <lineage>
        <taxon>Eukaryota</taxon>
        <taxon>Viridiplantae</taxon>
        <taxon>Streptophyta</taxon>
        <taxon>Embryophyta</taxon>
        <taxon>Tracheophyta</taxon>
        <taxon>Spermatophyta</taxon>
        <taxon>Magnoliopsida</taxon>
        <taxon>eudicotyledons</taxon>
        <taxon>Gunneridae</taxon>
        <taxon>Pentapetalae</taxon>
        <taxon>asterids</taxon>
        <taxon>campanulids</taxon>
        <taxon>Asterales</taxon>
        <taxon>Asteraceae</taxon>
        <taxon>Asteroideae</taxon>
        <taxon>Heliantheae alliance</taxon>
        <taxon>Heliantheae</taxon>
        <taxon>Helianthus</taxon>
    </lineage>
</organism>
<dbReference type="Pfam" id="PF02453">
    <property type="entry name" value="Reticulon"/>
    <property type="match status" value="1"/>
</dbReference>
<dbReference type="Gramene" id="mRNA:HanXRQr2_Chr16g0737911">
    <property type="protein sequence ID" value="mRNA:HanXRQr2_Chr16g0737911"/>
    <property type="gene ID" value="HanXRQr2_Chr16g0737911"/>
</dbReference>
<evidence type="ECO:0000256" key="5">
    <source>
        <dbReference type="ARBA" id="ARBA00023136"/>
    </source>
</evidence>
<dbReference type="PROSITE" id="PS50845">
    <property type="entry name" value="RETICULON"/>
    <property type="match status" value="1"/>
</dbReference>
<name>A0A251RYD4_HELAN</name>
<dbReference type="GO" id="GO:0005789">
    <property type="term" value="C:endoplasmic reticulum membrane"/>
    <property type="evidence" value="ECO:0007669"/>
    <property type="project" value="UniProtKB-SubCell"/>
</dbReference>
<evidence type="ECO:0000313" key="10">
    <source>
        <dbReference type="Proteomes" id="UP000215914"/>
    </source>
</evidence>
<dbReference type="PANTHER" id="PTHR10994:SF167">
    <property type="entry name" value="RETICULON-LIKE PROTEIN"/>
    <property type="match status" value="1"/>
</dbReference>
<feature type="transmembrane region" description="Helical" evidence="6">
    <location>
        <begin position="90"/>
        <end position="107"/>
    </location>
</feature>
<reference evidence="8" key="3">
    <citation type="submission" date="2020-06" db="EMBL/GenBank/DDBJ databases">
        <title>Helianthus annuus Genome sequencing and assembly Release 2.</title>
        <authorList>
            <person name="Gouzy J."/>
            <person name="Langlade N."/>
            <person name="Munos S."/>
        </authorList>
    </citation>
    <scope>NUCLEOTIDE SEQUENCE</scope>
    <source>
        <tissue evidence="8">Leaves</tissue>
    </source>
</reference>
<feature type="domain" description="Reticulon" evidence="7">
    <location>
        <begin position="81"/>
        <end position="265"/>
    </location>
</feature>
<protein>
    <recommendedName>
        <fullName evidence="6">Reticulon-like protein</fullName>
    </recommendedName>
</protein>
<keyword evidence="5 6" id="KW-0472">Membrane</keyword>
<dbReference type="GO" id="GO:0009617">
    <property type="term" value="P:response to bacterium"/>
    <property type="evidence" value="ECO:0007669"/>
    <property type="project" value="InterPro"/>
</dbReference>
<dbReference type="OMA" id="WINHALV"/>
<evidence type="ECO:0000256" key="1">
    <source>
        <dbReference type="ARBA" id="ARBA00004477"/>
    </source>
</evidence>
<sequence length="265" mass="29612">MESQPPGKQGPHPNTDHSHLAGLLKNLQIHPSKFFFFHLLPPISPFPLISDYLSVHSSESLLAMGDYGRISVHDALGGGAVADILLWRNVYGGGVVVIVSTIFWFLFERGGYNIVAFVANNLLLLVVILFFWAKSATLLNRPLPPIPELDISEESVLIAADEMQVWIEHAFSVAHDIAISGNLKTLIAVVSSLWLISYVGSFFNFLTLIYIGILLSLSMPFLYDKFQAQVDEKLVIVRKITNFIFRKADIILQMIPLTHNKQKTQ</sequence>
<keyword evidence="4 6" id="KW-1133">Transmembrane helix</keyword>
<evidence type="ECO:0000256" key="6">
    <source>
        <dbReference type="RuleBase" id="RU363132"/>
    </source>
</evidence>
<evidence type="ECO:0000313" key="9">
    <source>
        <dbReference type="EMBL" id="OTF91384.1"/>
    </source>
</evidence>
<dbReference type="InterPro" id="IPR003388">
    <property type="entry name" value="Reticulon"/>
</dbReference>
<keyword evidence="3 6" id="KW-0256">Endoplasmic reticulum</keyword>
<reference evidence="8 10" key="1">
    <citation type="journal article" date="2017" name="Nature">
        <title>The sunflower genome provides insights into oil metabolism, flowering and Asterid evolution.</title>
        <authorList>
            <person name="Badouin H."/>
            <person name="Gouzy J."/>
            <person name="Grassa C.J."/>
            <person name="Murat F."/>
            <person name="Staton S.E."/>
            <person name="Cottret L."/>
            <person name="Lelandais-Briere C."/>
            <person name="Owens G.L."/>
            <person name="Carrere S."/>
            <person name="Mayjonade B."/>
            <person name="Legrand L."/>
            <person name="Gill N."/>
            <person name="Kane N.C."/>
            <person name="Bowers J.E."/>
            <person name="Hubner S."/>
            <person name="Bellec A."/>
            <person name="Berard A."/>
            <person name="Berges H."/>
            <person name="Blanchet N."/>
            <person name="Boniface M.C."/>
            <person name="Brunel D."/>
            <person name="Catrice O."/>
            <person name="Chaidir N."/>
            <person name="Claudel C."/>
            <person name="Donnadieu C."/>
            <person name="Faraut T."/>
            <person name="Fievet G."/>
            <person name="Helmstetter N."/>
            <person name="King M."/>
            <person name="Knapp S.J."/>
            <person name="Lai Z."/>
            <person name="Le Paslier M.C."/>
            <person name="Lippi Y."/>
            <person name="Lorenzon L."/>
            <person name="Mandel J.R."/>
            <person name="Marage G."/>
            <person name="Marchand G."/>
            <person name="Marquand E."/>
            <person name="Bret-Mestries E."/>
            <person name="Morien E."/>
            <person name="Nambeesan S."/>
            <person name="Nguyen T."/>
            <person name="Pegot-Espagnet P."/>
            <person name="Pouilly N."/>
            <person name="Raftis F."/>
            <person name="Sallet E."/>
            <person name="Schiex T."/>
            <person name="Thomas J."/>
            <person name="Vandecasteele C."/>
            <person name="Vares D."/>
            <person name="Vear F."/>
            <person name="Vautrin S."/>
            <person name="Crespi M."/>
            <person name="Mangin B."/>
            <person name="Burke J.M."/>
            <person name="Salse J."/>
            <person name="Munos S."/>
            <person name="Vincourt P."/>
            <person name="Rieseberg L.H."/>
            <person name="Langlade N.B."/>
        </authorList>
    </citation>
    <scope>NUCLEOTIDE SEQUENCE [LARGE SCALE GENOMIC DNA]</scope>
    <source>
        <strain evidence="10">cv. SF193</strain>
        <tissue evidence="8">Leaves</tissue>
    </source>
</reference>
<comment type="subcellular location">
    <subcellularLocation>
        <location evidence="1 6">Endoplasmic reticulum membrane</location>
        <topology evidence="1 6">Multi-pass membrane protein</topology>
    </subcellularLocation>
</comment>
<evidence type="ECO:0000259" key="7">
    <source>
        <dbReference type="PROSITE" id="PS50845"/>
    </source>
</evidence>
<dbReference type="AlphaFoldDB" id="A0A251RYD4"/>
<keyword evidence="2 6" id="KW-0812">Transmembrane</keyword>
<feature type="transmembrane region" description="Helical" evidence="6">
    <location>
        <begin position="193"/>
        <end position="217"/>
    </location>
</feature>
<dbReference type="EMBL" id="MNCJ02000331">
    <property type="protein sequence ID" value="KAF5759159.1"/>
    <property type="molecule type" value="Genomic_DNA"/>
</dbReference>
<feature type="transmembrane region" description="Helical" evidence="6">
    <location>
        <begin position="114"/>
        <end position="133"/>
    </location>
</feature>
<evidence type="ECO:0000256" key="3">
    <source>
        <dbReference type="ARBA" id="ARBA00022824"/>
    </source>
</evidence>
<dbReference type="PANTHER" id="PTHR10994">
    <property type="entry name" value="RETICULON"/>
    <property type="match status" value="1"/>
</dbReference>
<accession>A0A251RYD4</accession>
<keyword evidence="10" id="KW-1185">Reference proteome</keyword>
<evidence type="ECO:0000313" key="8">
    <source>
        <dbReference type="EMBL" id="KAF5759159.1"/>
    </source>
</evidence>
<dbReference type="InParanoid" id="A0A251RYD4"/>
<dbReference type="Proteomes" id="UP000215914">
    <property type="component" value="Chromosome 16"/>
</dbReference>
<evidence type="ECO:0000256" key="4">
    <source>
        <dbReference type="ARBA" id="ARBA00022989"/>
    </source>
</evidence>
<dbReference type="InterPro" id="IPR045064">
    <property type="entry name" value="Reticulon-like"/>
</dbReference>